<sequence>MQEELTPTHKSGYLDVKQPAKMKGRKLKTWKRRWVALTLLNDLSRGGKPLAKLDLFETKEKWERDSSDRVTFILDNVSSIRESKSKTHPHALEIVERLPVLVLSGADDYESFEWTLTLQLMLVPSEVEKRKETFQVTVIPNTHSVRCGLAGQHTMNVTTKHIELINTFGVTTINWNLSTLVRFKTESTNVLTIECGPNSPTGQGVIRLSCEEAGEGLRSIRLCIRKAMLRRAEVRQQHQNSAMLSENSSIRARTNSASVSEKRFLALLDNTALALRSERSDSDSSGASMPFQVSIQQNSSPGMGDSPTENAAIGGSPSNRSKRSFDSMRISNPELEAVPEKDENSEGFIGNHVTRMAYSLNIGHNIRQPLDLIEGGSLRRHFDQRSTLPLGNHKRYSSLPVTDSGYSVIKDVTVSSVSRERAATVSNNYSEIAHAVTLSERASAESDLRNVSLVHDPKVEPQYQEIDKKEDPYSTIGPKYIRRRSSSLSDLQTVKYSSKTPHFENVYEDVDELKETLKKLMLPKEEPPELPARPLSVSFSVSLQQSNQSLKPRSETLNGISVKSIKKKRSLFNKHKQDNVLDVRANEQNLSQDTLPKVCICKPPNAYTSLPLAASFNQCLSCGGSAPRASNNASKMSISLKSNLRRAVSSSTEELIHGSDSSSFSELYADIVELRANQGKRRRSSDITPVIKSWLDVN</sequence>
<dbReference type="SMART" id="SM01244">
    <property type="entry name" value="IRS"/>
    <property type="match status" value="1"/>
</dbReference>
<dbReference type="InterPro" id="IPR001849">
    <property type="entry name" value="PH_domain"/>
</dbReference>
<dbReference type="Proteomes" id="UP000271974">
    <property type="component" value="Unassembled WGS sequence"/>
</dbReference>
<keyword evidence="4" id="KW-1185">Reference proteome</keyword>
<dbReference type="PANTHER" id="PTHR21258">
    <property type="entry name" value="DOCKING PROTEIN RELATED"/>
    <property type="match status" value="1"/>
</dbReference>
<dbReference type="InterPro" id="IPR011993">
    <property type="entry name" value="PH-like_dom_sf"/>
</dbReference>
<dbReference type="EMBL" id="RQTK01000324">
    <property type="protein sequence ID" value="RUS81675.1"/>
    <property type="molecule type" value="Genomic_DNA"/>
</dbReference>
<evidence type="ECO:0000256" key="1">
    <source>
        <dbReference type="SAM" id="MobiDB-lite"/>
    </source>
</evidence>
<gene>
    <name evidence="3" type="ORF">EGW08_010537</name>
</gene>
<protein>
    <recommendedName>
        <fullName evidence="2">PH domain-containing protein</fullName>
    </recommendedName>
</protein>
<evidence type="ECO:0000259" key="2">
    <source>
        <dbReference type="PROSITE" id="PS50003"/>
    </source>
</evidence>
<comment type="caution">
    <text evidence="3">The sequence shown here is derived from an EMBL/GenBank/DDBJ whole genome shotgun (WGS) entry which is preliminary data.</text>
</comment>
<dbReference type="STRING" id="188477.A0A433TJI6"/>
<dbReference type="InterPro" id="IPR050996">
    <property type="entry name" value="Docking_Protein_DOK"/>
</dbReference>
<name>A0A433TJI6_ELYCH</name>
<evidence type="ECO:0000313" key="4">
    <source>
        <dbReference type="Proteomes" id="UP000271974"/>
    </source>
</evidence>
<dbReference type="PANTHER" id="PTHR21258:SF62">
    <property type="entry name" value="INSULIN RECEPTOR SUBSTRATE 1"/>
    <property type="match status" value="1"/>
</dbReference>
<dbReference type="Gene3D" id="2.30.29.30">
    <property type="entry name" value="Pleckstrin-homology domain (PH domain)/Phosphotyrosine-binding domain (PTB)"/>
    <property type="match status" value="2"/>
</dbReference>
<evidence type="ECO:0000313" key="3">
    <source>
        <dbReference type="EMBL" id="RUS81675.1"/>
    </source>
</evidence>
<reference evidence="3 4" key="1">
    <citation type="submission" date="2019-01" db="EMBL/GenBank/DDBJ databases">
        <title>A draft genome assembly of the solar-powered sea slug Elysia chlorotica.</title>
        <authorList>
            <person name="Cai H."/>
            <person name="Li Q."/>
            <person name="Fang X."/>
            <person name="Li J."/>
            <person name="Curtis N.E."/>
            <person name="Altenburger A."/>
            <person name="Shibata T."/>
            <person name="Feng M."/>
            <person name="Maeda T."/>
            <person name="Schwartz J.A."/>
            <person name="Shigenobu S."/>
            <person name="Lundholm N."/>
            <person name="Nishiyama T."/>
            <person name="Yang H."/>
            <person name="Hasebe M."/>
            <person name="Li S."/>
            <person name="Pierce S.K."/>
            <person name="Wang J."/>
        </authorList>
    </citation>
    <scope>NUCLEOTIDE SEQUENCE [LARGE SCALE GENOMIC DNA]</scope>
    <source>
        <strain evidence="3">EC2010</strain>
        <tissue evidence="3">Whole organism of an adult</tissue>
    </source>
</reference>
<dbReference type="SUPFAM" id="SSF50729">
    <property type="entry name" value="PH domain-like"/>
    <property type="match status" value="2"/>
</dbReference>
<dbReference type="GO" id="GO:0005737">
    <property type="term" value="C:cytoplasm"/>
    <property type="evidence" value="ECO:0007669"/>
    <property type="project" value="TreeGrafter"/>
</dbReference>
<feature type="domain" description="PH" evidence="2">
    <location>
        <begin position="7"/>
        <end position="123"/>
    </location>
</feature>
<dbReference type="OrthoDB" id="6077994at2759"/>
<dbReference type="AlphaFoldDB" id="A0A433TJI6"/>
<dbReference type="PROSITE" id="PS50003">
    <property type="entry name" value="PH_DOMAIN"/>
    <property type="match status" value="1"/>
</dbReference>
<feature type="non-terminal residue" evidence="3">
    <location>
        <position position="698"/>
    </location>
</feature>
<organism evidence="3 4">
    <name type="scientific">Elysia chlorotica</name>
    <name type="common">Eastern emerald elysia</name>
    <name type="synonym">Sea slug</name>
    <dbReference type="NCBI Taxonomy" id="188477"/>
    <lineage>
        <taxon>Eukaryota</taxon>
        <taxon>Metazoa</taxon>
        <taxon>Spiralia</taxon>
        <taxon>Lophotrochozoa</taxon>
        <taxon>Mollusca</taxon>
        <taxon>Gastropoda</taxon>
        <taxon>Heterobranchia</taxon>
        <taxon>Euthyneura</taxon>
        <taxon>Panpulmonata</taxon>
        <taxon>Sacoglossa</taxon>
        <taxon>Placobranchoidea</taxon>
        <taxon>Plakobranchidae</taxon>
        <taxon>Elysia</taxon>
    </lineage>
</organism>
<proteinExistence type="predicted"/>
<accession>A0A433TJI6</accession>
<feature type="region of interest" description="Disordered" evidence="1">
    <location>
        <begin position="294"/>
        <end position="326"/>
    </location>
</feature>
<dbReference type="GO" id="GO:0007169">
    <property type="term" value="P:cell surface receptor protein tyrosine kinase signaling pathway"/>
    <property type="evidence" value="ECO:0007669"/>
    <property type="project" value="TreeGrafter"/>
</dbReference>